<dbReference type="AlphaFoldDB" id="A0A564Y281"/>
<dbReference type="EMBL" id="CABIJS010000055">
    <property type="protein sequence ID" value="VUZ41357.1"/>
    <property type="molecule type" value="Genomic_DNA"/>
</dbReference>
<organism evidence="1 2">
    <name type="scientific">Hymenolepis diminuta</name>
    <name type="common">Rat tapeworm</name>
    <dbReference type="NCBI Taxonomy" id="6216"/>
    <lineage>
        <taxon>Eukaryota</taxon>
        <taxon>Metazoa</taxon>
        <taxon>Spiralia</taxon>
        <taxon>Lophotrochozoa</taxon>
        <taxon>Platyhelminthes</taxon>
        <taxon>Cestoda</taxon>
        <taxon>Eucestoda</taxon>
        <taxon>Cyclophyllidea</taxon>
        <taxon>Hymenolepididae</taxon>
        <taxon>Hymenolepis</taxon>
    </lineage>
</organism>
<keyword evidence="2" id="KW-1185">Reference proteome</keyword>
<gene>
    <name evidence="1" type="ORF">WMSIL1_LOCUS2140</name>
</gene>
<name>A0A564Y281_HYMDI</name>
<reference evidence="1 2" key="1">
    <citation type="submission" date="2019-07" db="EMBL/GenBank/DDBJ databases">
        <authorList>
            <person name="Jastrzebski P J."/>
            <person name="Paukszto L."/>
            <person name="Jastrzebski P J."/>
        </authorList>
    </citation>
    <scope>NUCLEOTIDE SEQUENCE [LARGE SCALE GENOMIC DNA]</scope>
    <source>
        <strain evidence="1 2">WMS-il1</strain>
    </source>
</reference>
<evidence type="ECO:0000313" key="2">
    <source>
        <dbReference type="Proteomes" id="UP000321570"/>
    </source>
</evidence>
<proteinExistence type="predicted"/>
<protein>
    <submittedName>
        <fullName evidence="1">Uncharacterized protein</fullName>
    </submittedName>
</protein>
<accession>A0A564Y281</accession>
<sequence length="68" mass="7891">MVGVDPDKVICTNLPGNYSVHCNNRHLRVFWIPPQDESKNFNRAVPTFREVMCRMKVIPISGHFYSDI</sequence>
<dbReference type="Proteomes" id="UP000321570">
    <property type="component" value="Unassembled WGS sequence"/>
</dbReference>
<evidence type="ECO:0000313" key="1">
    <source>
        <dbReference type="EMBL" id="VUZ41357.1"/>
    </source>
</evidence>